<dbReference type="Proteomes" id="UP001054902">
    <property type="component" value="Unassembled WGS sequence"/>
</dbReference>
<proteinExistence type="predicted"/>
<evidence type="ECO:0000256" key="1">
    <source>
        <dbReference type="SAM" id="MobiDB-lite"/>
    </source>
</evidence>
<dbReference type="EMBL" id="BLLK01000020">
    <property type="protein sequence ID" value="GFH44573.1"/>
    <property type="molecule type" value="Genomic_DNA"/>
</dbReference>
<evidence type="ECO:0000313" key="3">
    <source>
        <dbReference type="EMBL" id="GFH44573.1"/>
    </source>
</evidence>
<protein>
    <submittedName>
        <fullName evidence="3">Uncharacterized protein</fullName>
    </submittedName>
</protein>
<accession>A0AAD3CEW4</accession>
<sequence>MPGSILNFTNSTRSSPTSAGMRDDDESTTIHSGSSARSALESKKYATLQSIMTNFCNDSQPILSYYPPPDGDEVEKSEEHYSDYDFQSLSSRDFRTRIFFSDYAINGNNAWVRTHHTDCGIRPDIDYVREYYEASFDAENHSAAKAALTGIMDSIFCMDSRQYYNFATVLASALSHDAANVAFEGSVISDNDKFSSNDHASRISKSMNQRRRFLLLLDIIFEEILSKRFLDDNCNIFRLVHAEIKGNRNKTSMMYCIFSFLLQSTLGIFVIAQVLTQEPQPVKPELKYGLYVLATLGSLFGLSSTLPDVSNWKTIYKVYGSEIGLILVFDIFCNIIIPLGLVAVGWWVVTLQADYINGVIMTTALLFIPEIDDQLPRLLGFDQTAIIENYLIGEAKIHYKKYMKMTDGDVEKIFGSVEDKIDVETGEYVPSEGSKEAFGVDFSDYFLTNSVMEGTDSHDFTQPFKIHYQEDGSHELDPSNFITDHCLVKQVDFRYIDSRVTHPSIGYLRLHKMTGEVVEIDFSKQGVNVERGNVNTLRGAFIITNFVMTANEIESLRLVGSENNMSFLRGLEYYSLWKISSDARKLLLKTKKSKFE</sequence>
<keyword evidence="2" id="KW-1133">Transmembrane helix</keyword>
<evidence type="ECO:0000256" key="2">
    <source>
        <dbReference type="SAM" id="Phobius"/>
    </source>
</evidence>
<evidence type="ECO:0000313" key="4">
    <source>
        <dbReference type="Proteomes" id="UP001054902"/>
    </source>
</evidence>
<feature type="transmembrane region" description="Helical" evidence="2">
    <location>
        <begin position="255"/>
        <end position="276"/>
    </location>
</feature>
<name>A0AAD3CEW4_9STRA</name>
<feature type="transmembrane region" description="Helical" evidence="2">
    <location>
        <begin position="327"/>
        <end position="349"/>
    </location>
</feature>
<comment type="caution">
    <text evidence="3">The sequence shown here is derived from an EMBL/GenBank/DDBJ whole genome shotgun (WGS) entry which is preliminary data.</text>
</comment>
<dbReference type="AlphaFoldDB" id="A0AAD3CEW4"/>
<feature type="region of interest" description="Disordered" evidence="1">
    <location>
        <begin position="1"/>
        <end position="36"/>
    </location>
</feature>
<feature type="transmembrane region" description="Helical" evidence="2">
    <location>
        <begin position="288"/>
        <end position="306"/>
    </location>
</feature>
<gene>
    <name evidence="3" type="ORF">CTEN210_01047</name>
</gene>
<keyword evidence="2" id="KW-0472">Membrane</keyword>
<feature type="compositionally biased region" description="Polar residues" evidence="1">
    <location>
        <begin position="1"/>
        <end position="18"/>
    </location>
</feature>
<reference evidence="3 4" key="1">
    <citation type="journal article" date="2021" name="Sci. Rep.">
        <title>The genome of the diatom Chaetoceros tenuissimus carries an ancient integrated fragment of an extant virus.</title>
        <authorList>
            <person name="Hongo Y."/>
            <person name="Kimura K."/>
            <person name="Takaki Y."/>
            <person name="Yoshida Y."/>
            <person name="Baba S."/>
            <person name="Kobayashi G."/>
            <person name="Nagasaki K."/>
            <person name="Hano T."/>
            <person name="Tomaru Y."/>
        </authorList>
    </citation>
    <scope>NUCLEOTIDE SEQUENCE [LARGE SCALE GENOMIC DNA]</scope>
    <source>
        <strain evidence="3 4">NIES-3715</strain>
    </source>
</reference>
<keyword evidence="4" id="KW-1185">Reference proteome</keyword>
<keyword evidence="2" id="KW-0812">Transmembrane</keyword>
<organism evidence="3 4">
    <name type="scientific">Chaetoceros tenuissimus</name>
    <dbReference type="NCBI Taxonomy" id="426638"/>
    <lineage>
        <taxon>Eukaryota</taxon>
        <taxon>Sar</taxon>
        <taxon>Stramenopiles</taxon>
        <taxon>Ochrophyta</taxon>
        <taxon>Bacillariophyta</taxon>
        <taxon>Coscinodiscophyceae</taxon>
        <taxon>Chaetocerotophycidae</taxon>
        <taxon>Chaetocerotales</taxon>
        <taxon>Chaetocerotaceae</taxon>
        <taxon>Chaetoceros</taxon>
    </lineage>
</organism>